<dbReference type="Proteomes" id="UP000504636">
    <property type="component" value="Unplaced"/>
</dbReference>
<name>A0A6A6YCU9_9PEZI</name>
<evidence type="ECO:0008006" key="6">
    <source>
        <dbReference type="Google" id="ProtNLM"/>
    </source>
</evidence>
<evidence type="ECO:0000313" key="3">
    <source>
        <dbReference type="EMBL" id="KAF2806656.1"/>
    </source>
</evidence>
<organism evidence="3">
    <name type="scientific">Mytilinidion resinicola</name>
    <dbReference type="NCBI Taxonomy" id="574789"/>
    <lineage>
        <taxon>Eukaryota</taxon>
        <taxon>Fungi</taxon>
        <taxon>Dikarya</taxon>
        <taxon>Ascomycota</taxon>
        <taxon>Pezizomycotina</taxon>
        <taxon>Dothideomycetes</taxon>
        <taxon>Pleosporomycetidae</taxon>
        <taxon>Mytilinidiales</taxon>
        <taxon>Mytilinidiaceae</taxon>
        <taxon>Mytilinidion</taxon>
    </lineage>
</organism>
<reference evidence="3 5" key="1">
    <citation type="journal article" date="2020" name="Stud. Mycol.">
        <title>101 Dothideomycetes genomes: a test case for predicting lifestyles and emergence of pathogens.</title>
        <authorList>
            <person name="Haridas S."/>
            <person name="Albert R."/>
            <person name="Binder M."/>
            <person name="Bloem J."/>
            <person name="Labutti K."/>
            <person name="Salamov A."/>
            <person name="Andreopoulos B."/>
            <person name="Baker S."/>
            <person name="Barry K."/>
            <person name="Bills G."/>
            <person name="Bluhm B."/>
            <person name="Cannon C."/>
            <person name="Castanera R."/>
            <person name="Culley D."/>
            <person name="Daum C."/>
            <person name="Ezra D."/>
            <person name="Gonzalez J."/>
            <person name="Henrissat B."/>
            <person name="Kuo A."/>
            <person name="Liang C."/>
            <person name="Lipzen A."/>
            <person name="Lutzoni F."/>
            <person name="Magnuson J."/>
            <person name="Mondo S."/>
            <person name="Nolan M."/>
            <person name="Ohm R."/>
            <person name="Pangilinan J."/>
            <person name="Park H.-J."/>
            <person name="Ramirez L."/>
            <person name="Alfaro M."/>
            <person name="Sun H."/>
            <person name="Tritt A."/>
            <person name="Yoshinaga Y."/>
            <person name="Zwiers L.-H."/>
            <person name="Turgeon B."/>
            <person name="Goodwin S."/>
            <person name="Spatafora J."/>
            <person name="Crous P."/>
            <person name="Grigoriev I."/>
        </authorList>
    </citation>
    <scope>NUCLEOTIDE SEQUENCE</scope>
    <source>
        <strain evidence="3 5">CBS 304.34</strain>
    </source>
</reference>
<dbReference type="OrthoDB" id="192832at2759"/>
<evidence type="ECO:0000256" key="1">
    <source>
        <dbReference type="SAM" id="MobiDB-lite"/>
    </source>
</evidence>
<feature type="compositionally biased region" description="Acidic residues" evidence="1">
    <location>
        <begin position="240"/>
        <end position="265"/>
    </location>
</feature>
<feature type="signal peptide" evidence="2">
    <location>
        <begin position="1"/>
        <end position="21"/>
    </location>
</feature>
<dbReference type="GeneID" id="54465363"/>
<dbReference type="RefSeq" id="XP_033573620.1">
    <property type="nucleotide sequence ID" value="XM_033724470.1"/>
</dbReference>
<proteinExistence type="predicted"/>
<keyword evidence="4" id="KW-1185">Reference proteome</keyword>
<dbReference type="Gene3D" id="2.60.120.200">
    <property type="match status" value="3"/>
</dbReference>
<evidence type="ECO:0000256" key="2">
    <source>
        <dbReference type="SAM" id="SignalP"/>
    </source>
</evidence>
<accession>A0A6A6YCU9</accession>
<dbReference type="EMBL" id="MU003706">
    <property type="protein sequence ID" value="KAF2806656.1"/>
    <property type="molecule type" value="Genomic_DNA"/>
</dbReference>
<feature type="chain" id="PRO_5044629035" description="Cell wall protein PhiA" evidence="2">
    <location>
        <begin position="22"/>
        <end position="265"/>
    </location>
</feature>
<evidence type="ECO:0000313" key="4">
    <source>
        <dbReference type="Proteomes" id="UP000504636"/>
    </source>
</evidence>
<gene>
    <name evidence="3 5" type="ORF">BDZ99DRAFT_510390</name>
</gene>
<evidence type="ECO:0000313" key="5">
    <source>
        <dbReference type="RefSeq" id="XP_033573620.1"/>
    </source>
</evidence>
<sequence>MRTLLTSRLVFLYISFPFSNAKYMLNHAYTPSNFFNEFNLFTGDDPTSGFVNYVDQPTAFASGFMEDQTNSIYIGVDSDNVYPVNARGRPSVRLESKATYTHDILEGVNLMTANKPAAHTSAGCTISGSNQTATLSQPDRSPAAPGNIGCGSAMFRILSASFAGPGCDIDEHFKEHQIVFNITFCGAYGGNTFEANGCPMSVPGDGLGSCVAYVAGHPEGMKEAYWDINSLNDGRKNDVGEDDDDDESTDNSEEAEGNEESGCED</sequence>
<reference evidence="5" key="2">
    <citation type="submission" date="2020-04" db="EMBL/GenBank/DDBJ databases">
        <authorList>
            <consortium name="NCBI Genome Project"/>
        </authorList>
    </citation>
    <scope>NUCLEOTIDE SEQUENCE</scope>
    <source>
        <strain evidence="5">CBS 304.34</strain>
    </source>
</reference>
<dbReference type="AlphaFoldDB" id="A0A6A6YCU9"/>
<feature type="region of interest" description="Disordered" evidence="1">
    <location>
        <begin position="231"/>
        <end position="265"/>
    </location>
</feature>
<dbReference type="Pfam" id="PF26113">
    <property type="entry name" value="GH16_XgeA"/>
    <property type="match status" value="2"/>
</dbReference>
<reference evidence="5" key="3">
    <citation type="submission" date="2025-04" db="UniProtKB">
        <authorList>
            <consortium name="RefSeq"/>
        </authorList>
    </citation>
    <scope>IDENTIFICATION</scope>
    <source>
        <strain evidence="5">CBS 304.34</strain>
    </source>
</reference>
<keyword evidence="2" id="KW-0732">Signal</keyword>
<protein>
    <recommendedName>
        <fullName evidence="6">Cell wall protein PhiA</fullName>
    </recommendedName>
</protein>